<accession>A0ACB8IB21</accession>
<reference evidence="2" key="1">
    <citation type="journal article" date="2023" name="Hortic. Res.">
        <title>A chromosome-level phased genome enabling allele-level studies in sweet orange: a case study on citrus Huanglongbing tolerance.</title>
        <authorList>
            <person name="Wu B."/>
            <person name="Yu Q."/>
            <person name="Deng Z."/>
            <person name="Duan Y."/>
            <person name="Luo F."/>
            <person name="Gmitter F. Jr."/>
        </authorList>
    </citation>
    <scope>NUCLEOTIDE SEQUENCE [LARGE SCALE GENOMIC DNA]</scope>
    <source>
        <strain evidence="2">cv. Valencia</strain>
    </source>
</reference>
<keyword evidence="2" id="KW-1185">Reference proteome</keyword>
<gene>
    <name evidence="1" type="ORF">KPL71_027930</name>
</gene>
<comment type="caution">
    <text evidence="1">The sequence shown here is derived from an EMBL/GenBank/DDBJ whole genome shotgun (WGS) entry which is preliminary data.</text>
</comment>
<evidence type="ECO:0000313" key="1">
    <source>
        <dbReference type="EMBL" id="KAH9684224.1"/>
    </source>
</evidence>
<name>A0ACB8IB21_CITSI</name>
<protein>
    <submittedName>
        <fullName evidence="1">Uncharacterized protein</fullName>
    </submittedName>
</protein>
<dbReference type="Proteomes" id="UP000829398">
    <property type="component" value="Chromosome 9"/>
</dbReference>
<proteinExistence type="predicted"/>
<dbReference type="EMBL" id="CM039178">
    <property type="protein sequence ID" value="KAH9684224.1"/>
    <property type="molecule type" value="Genomic_DNA"/>
</dbReference>
<evidence type="ECO:0000313" key="2">
    <source>
        <dbReference type="Proteomes" id="UP000829398"/>
    </source>
</evidence>
<organism evidence="1 2">
    <name type="scientific">Citrus sinensis</name>
    <name type="common">Sweet orange</name>
    <name type="synonym">Citrus aurantium var. sinensis</name>
    <dbReference type="NCBI Taxonomy" id="2711"/>
    <lineage>
        <taxon>Eukaryota</taxon>
        <taxon>Viridiplantae</taxon>
        <taxon>Streptophyta</taxon>
        <taxon>Embryophyta</taxon>
        <taxon>Tracheophyta</taxon>
        <taxon>Spermatophyta</taxon>
        <taxon>Magnoliopsida</taxon>
        <taxon>eudicotyledons</taxon>
        <taxon>Gunneridae</taxon>
        <taxon>Pentapetalae</taxon>
        <taxon>rosids</taxon>
        <taxon>malvids</taxon>
        <taxon>Sapindales</taxon>
        <taxon>Rutaceae</taxon>
        <taxon>Aurantioideae</taxon>
        <taxon>Citrus</taxon>
    </lineage>
</organism>
<sequence length="234" mass="24935">MCGVGVVSLQLQPSLVSKMSINHNQKLGVTTPPLPNPTIARRRRACSVSSSISSVASSTSKSNNTVITPSPPPHPQMSSLLSSSSSPPFINAVNNPPELALLSLLFVLSMAIGAIFSLAVISIPTMIAFKKLADSADKLSKIVSEEVPGTLSSLKLSGFELNELTQQLTNLRYCWYSISTVSLAFSDSFLLVILCLLASAFSRLKISGTQYAKSKTSRSNKPTSSATRNYPIVD</sequence>